<dbReference type="AlphaFoldDB" id="A0A4D9DN08"/>
<name>A0A4D9DN08_9SAUR</name>
<dbReference type="SMART" id="SM00406">
    <property type="entry name" value="IGv"/>
    <property type="match status" value="2"/>
</dbReference>
<sequence length="296" mass="32447">MASESGAALWSLLLTFAFLLAPGRAEIEQPGSAEVLEGAELNLTCSHPTAKASDSTVWYRQLPDPGPQFAVSGYKETTRSPEPAGALHISAERESSPPALRRVRREDAAVYFCARRDTVGQPAAAPFNKPSGVSRRRGTLQWVPEERVDQGELKERNKIWARQRDQGLIPGEEQRHRDSPVTMVPMLGSALVLVFVSGAPGRAEIQQPRSAEDSEGAELNLTCSHGSVTTETIFWYRQFPNRGPQYIVSGYQGIFNSIDPEGALYIRQDRKSSALSLRRASLADAAVYYCALSDTV</sequence>
<dbReference type="Pfam" id="PF07686">
    <property type="entry name" value="V-set"/>
    <property type="match status" value="2"/>
</dbReference>
<dbReference type="GO" id="GO:0009617">
    <property type="term" value="P:response to bacterium"/>
    <property type="evidence" value="ECO:0007669"/>
    <property type="project" value="TreeGrafter"/>
</dbReference>
<dbReference type="InterPro" id="IPR013783">
    <property type="entry name" value="Ig-like_fold"/>
</dbReference>
<dbReference type="EMBL" id="QXTE01000465">
    <property type="protein sequence ID" value="TFJ97727.1"/>
    <property type="molecule type" value="Genomic_DNA"/>
</dbReference>
<evidence type="ECO:0000313" key="11">
    <source>
        <dbReference type="EMBL" id="TFJ97727.1"/>
    </source>
</evidence>
<keyword evidence="7" id="KW-0325">Glycoprotein</keyword>
<dbReference type="PANTHER" id="PTHR19433">
    <property type="entry name" value="T-CELL RECEPTOR ALPHA CHAIN V REGION-RELATED"/>
    <property type="match status" value="1"/>
</dbReference>
<proteinExistence type="predicted"/>
<dbReference type="SUPFAM" id="SSF48726">
    <property type="entry name" value="Immunoglobulin"/>
    <property type="match status" value="2"/>
</dbReference>
<keyword evidence="5" id="KW-0472">Membrane</keyword>
<dbReference type="STRING" id="55544.A0A4D9DN08"/>
<dbReference type="InterPro" id="IPR013106">
    <property type="entry name" value="Ig_V-set"/>
</dbReference>
<keyword evidence="12" id="KW-1185">Reference proteome</keyword>
<evidence type="ECO:0000256" key="6">
    <source>
        <dbReference type="ARBA" id="ARBA00023157"/>
    </source>
</evidence>
<comment type="subcellular location">
    <subcellularLocation>
        <location evidence="1">Cell membrane</location>
    </subcellularLocation>
</comment>
<keyword evidence="3 9" id="KW-0732">Signal</keyword>
<evidence type="ECO:0000313" key="12">
    <source>
        <dbReference type="Proteomes" id="UP000297703"/>
    </source>
</evidence>
<gene>
    <name evidence="11" type="ORF">DR999_PMT20407</name>
</gene>
<dbReference type="InterPro" id="IPR052051">
    <property type="entry name" value="TCR_complex_component"/>
</dbReference>
<dbReference type="Proteomes" id="UP000297703">
    <property type="component" value="Unassembled WGS sequence"/>
</dbReference>
<accession>A0A4D9DN08</accession>
<evidence type="ECO:0000256" key="1">
    <source>
        <dbReference type="ARBA" id="ARBA00004236"/>
    </source>
</evidence>
<dbReference type="Gene3D" id="2.60.40.10">
    <property type="entry name" value="Immunoglobulins"/>
    <property type="match status" value="2"/>
</dbReference>
<keyword evidence="2" id="KW-1003">Cell membrane</keyword>
<feature type="region of interest" description="Disordered" evidence="8">
    <location>
        <begin position="74"/>
        <end position="100"/>
    </location>
</feature>
<dbReference type="PANTHER" id="PTHR19433:SF111">
    <property type="entry name" value="T CELL RECEPTOR ALPHA VARIABLE 4"/>
    <property type="match status" value="1"/>
</dbReference>
<feature type="domain" description="Ig-like" evidence="10">
    <location>
        <begin position="22"/>
        <end position="134"/>
    </location>
</feature>
<keyword evidence="4" id="KW-0391">Immunity</keyword>
<reference evidence="11 12" key="2">
    <citation type="submission" date="2019-04" db="EMBL/GenBank/DDBJ databases">
        <title>The genome sequence of big-headed turtle.</title>
        <authorList>
            <person name="Gong S."/>
        </authorList>
    </citation>
    <scope>NUCLEOTIDE SEQUENCE [LARGE SCALE GENOMIC DNA]</scope>
    <source>
        <strain evidence="11">DO16091913</strain>
        <tissue evidence="11">Muscle</tissue>
    </source>
</reference>
<dbReference type="InterPro" id="IPR003599">
    <property type="entry name" value="Ig_sub"/>
</dbReference>
<dbReference type="InterPro" id="IPR007110">
    <property type="entry name" value="Ig-like_dom"/>
</dbReference>
<organism evidence="11 12">
    <name type="scientific">Platysternon megacephalum</name>
    <name type="common">big-headed turtle</name>
    <dbReference type="NCBI Taxonomy" id="55544"/>
    <lineage>
        <taxon>Eukaryota</taxon>
        <taxon>Metazoa</taxon>
        <taxon>Chordata</taxon>
        <taxon>Craniata</taxon>
        <taxon>Vertebrata</taxon>
        <taxon>Euteleostomi</taxon>
        <taxon>Archelosauria</taxon>
        <taxon>Testudinata</taxon>
        <taxon>Testudines</taxon>
        <taxon>Cryptodira</taxon>
        <taxon>Durocryptodira</taxon>
        <taxon>Testudinoidea</taxon>
        <taxon>Platysternidae</taxon>
        <taxon>Platysternon</taxon>
    </lineage>
</organism>
<protein>
    <submittedName>
        <fullName evidence="11">IgGFc-binding protein</fullName>
    </submittedName>
</protein>
<dbReference type="InterPro" id="IPR036179">
    <property type="entry name" value="Ig-like_dom_sf"/>
</dbReference>
<dbReference type="OrthoDB" id="9631130at2759"/>
<evidence type="ECO:0000256" key="4">
    <source>
        <dbReference type="ARBA" id="ARBA00022859"/>
    </source>
</evidence>
<evidence type="ECO:0000256" key="5">
    <source>
        <dbReference type="ARBA" id="ARBA00023136"/>
    </source>
</evidence>
<evidence type="ECO:0000256" key="2">
    <source>
        <dbReference type="ARBA" id="ARBA00022475"/>
    </source>
</evidence>
<evidence type="ECO:0000259" key="10">
    <source>
        <dbReference type="PROSITE" id="PS50835"/>
    </source>
</evidence>
<comment type="caution">
    <text evidence="11">The sequence shown here is derived from an EMBL/GenBank/DDBJ whole genome shotgun (WGS) entry which is preliminary data.</text>
</comment>
<keyword evidence="6" id="KW-1015">Disulfide bond</keyword>
<dbReference type="SMART" id="SM00409">
    <property type="entry name" value="IG"/>
    <property type="match status" value="2"/>
</dbReference>
<feature type="chain" id="PRO_5020031160" evidence="9">
    <location>
        <begin position="26"/>
        <end position="296"/>
    </location>
</feature>
<evidence type="ECO:0000256" key="8">
    <source>
        <dbReference type="SAM" id="MobiDB-lite"/>
    </source>
</evidence>
<feature type="domain" description="Ig-like" evidence="10">
    <location>
        <begin position="200"/>
        <end position="296"/>
    </location>
</feature>
<evidence type="ECO:0000256" key="9">
    <source>
        <dbReference type="SAM" id="SignalP"/>
    </source>
</evidence>
<evidence type="ECO:0000256" key="7">
    <source>
        <dbReference type="ARBA" id="ARBA00023180"/>
    </source>
</evidence>
<dbReference type="GO" id="GO:0005886">
    <property type="term" value="C:plasma membrane"/>
    <property type="evidence" value="ECO:0007669"/>
    <property type="project" value="UniProtKB-SubCell"/>
</dbReference>
<reference evidence="11 12" key="1">
    <citation type="submission" date="2019-04" db="EMBL/GenBank/DDBJ databases">
        <title>Draft genome of the big-headed turtle Platysternon megacephalum.</title>
        <authorList>
            <person name="Gong S."/>
        </authorList>
    </citation>
    <scope>NUCLEOTIDE SEQUENCE [LARGE SCALE GENOMIC DNA]</scope>
    <source>
        <strain evidence="11">DO16091913</strain>
        <tissue evidence="11">Muscle</tissue>
    </source>
</reference>
<dbReference type="GO" id="GO:0002376">
    <property type="term" value="P:immune system process"/>
    <property type="evidence" value="ECO:0007669"/>
    <property type="project" value="UniProtKB-KW"/>
</dbReference>
<feature type="signal peptide" evidence="9">
    <location>
        <begin position="1"/>
        <end position="25"/>
    </location>
</feature>
<dbReference type="PROSITE" id="PS50835">
    <property type="entry name" value="IG_LIKE"/>
    <property type="match status" value="2"/>
</dbReference>
<evidence type="ECO:0000256" key="3">
    <source>
        <dbReference type="ARBA" id="ARBA00022729"/>
    </source>
</evidence>